<reference evidence="1 2" key="1">
    <citation type="submission" date="2020-11" db="EMBL/GenBank/DDBJ databases">
        <authorList>
            <person name="Lassalle F."/>
        </authorList>
    </citation>
    <scope>NUCLEOTIDE SEQUENCE [LARGE SCALE GENOMIC DNA]</scope>
    <source>
        <strain evidence="1 2">JC140</strain>
    </source>
</reference>
<sequence length="141" mass="15259">MTTDKAMVTDEFRRLLAAIPPTDRGYSWELKDALGSEAFRGYGPVATACKFMMDNTAALSAALAQAGQPVAYPKIMYVCERCYDDNPEMCGHDRTDIYVTKSGKWLCDGCIDDEGISAGDCVSPPVLYTHPSVSNLSGSAE</sequence>
<keyword evidence="2" id="KW-1185">Reference proteome</keyword>
<dbReference type="Proteomes" id="UP000606921">
    <property type="component" value="Unassembled WGS sequence"/>
</dbReference>
<evidence type="ECO:0000313" key="1">
    <source>
        <dbReference type="EMBL" id="CAD7023313.1"/>
    </source>
</evidence>
<gene>
    <name evidence="1" type="ORF">REJC140_00164</name>
</gene>
<proteinExistence type="predicted"/>
<dbReference type="EMBL" id="CABFWF030000001">
    <property type="protein sequence ID" value="CAD7023313.1"/>
    <property type="molecule type" value="Genomic_DNA"/>
</dbReference>
<name>A0ABM8PCV1_9HYPH</name>
<protein>
    <submittedName>
        <fullName evidence="1">Uncharacterized protein</fullName>
    </submittedName>
</protein>
<comment type="caution">
    <text evidence="1">The sequence shown here is derived from an EMBL/GenBank/DDBJ whole genome shotgun (WGS) entry which is preliminary data.</text>
</comment>
<organism evidence="1 2">
    <name type="scientific">Pseudorhizobium endolithicum</name>
    <dbReference type="NCBI Taxonomy" id="1191678"/>
    <lineage>
        <taxon>Bacteria</taxon>
        <taxon>Pseudomonadati</taxon>
        <taxon>Pseudomonadota</taxon>
        <taxon>Alphaproteobacteria</taxon>
        <taxon>Hyphomicrobiales</taxon>
        <taxon>Rhizobiaceae</taxon>
        <taxon>Rhizobium/Agrobacterium group</taxon>
        <taxon>Pseudorhizobium</taxon>
    </lineage>
</organism>
<evidence type="ECO:0000313" key="2">
    <source>
        <dbReference type="Proteomes" id="UP000606921"/>
    </source>
</evidence>
<dbReference type="RefSeq" id="WP_142590879.1">
    <property type="nucleotide sequence ID" value="NZ_CABFWF030000001.1"/>
</dbReference>
<accession>A0ABM8PCV1</accession>